<protein>
    <recommendedName>
        <fullName evidence="2">Cas12f1-like TNB domain-containing protein</fullName>
    </recommendedName>
</protein>
<proteinExistence type="predicted"/>
<keyword evidence="5" id="KW-1185">Reference proteome</keyword>
<keyword evidence="1" id="KW-0238">DNA-binding</keyword>
<gene>
    <name evidence="3" type="ORF">LCOR_10715.1</name>
    <name evidence="4" type="ORF">LCOR_11258.1</name>
</gene>
<sequence length="100" mass="11579">MPGLSGVLRRKLRAAENQGRLVVINIDEYLTSQICHNCQQRTLRNMQIDDMKLHTVLHCTNNHCRTMWNRDKNAAKNIYQIARSHIFGQGRPLPFARPSP</sequence>
<dbReference type="STRING" id="1263082.A0A068SDN3"/>
<dbReference type="EMBL" id="CBTN010000094">
    <property type="protein sequence ID" value="CDH60473.1"/>
    <property type="molecule type" value="Genomic_DNA"/>
</dbReference>
<dbReference type="VEuPathDB" id="FungiDB:LCOR_11258.1"/>
<comment type="caution">
    <text evidence="4">The sequence shown here is derived from an EMBL/GenBank/DDBJ whole genome shotgun (WGS) entry which is preliminary data.</text>
</comment>
<evidence type="ECO:0000313" key="3">
    <source>
        <dbReference type="EMBL" id="CDH59914.1"/>
    </source>
</evidence>
<accession>A0A068SDN3</accession>
<evidence type="ECO:0000259" key="2">
    <source>
        <dbReference type="Pfam" id="PF07282"/>
    </source>
</evidence>
<feature type="domain" description="Cas12f1-like TNB" evidence="2">
    <location>
        <begin position="15"/>
        <end position="78"/>
    </location>
</feature>
<evidence type="ECO:0000256" key="1">
    <source>
        <dbReference type="ARBA" id="ARBA00023125"/>
    </source>
</evidence>
<dbReference type="VEuPathDB" id="FungiDB:LCOR_10715.1"/>
<evidence type="ECO:0000313" key="5">
    <source>
        <dbReference type="Proteomes" id="UP000027586"/>
    </source>
</evidence>
<dbReference type="OrthoDB" id="2438399at2759"/>
<dbReference type="AlphaFoldDB" id="A0A068SDN3"/>
<dbReference type="GO" id="GO:0003677">
    <property type="term" value="F:DNA binding"/>
    <property type="evidence" value="ECO:0007669"/>
    <property type="project" value="UniProtKB-KW"/>
</dbReference>
<reference evidence="4 5" key="1">
    <citation type="submission" date="2013-08" db="EMBL/GenBank/DDBJ databases">
        <title>Gene expansion shapes genome architecture in the human pathogen Lichtheimia corymbifera: an evolutionary genomics analysis in the ancient terrestrial Mucorales (Mucoromycotina).</title>
        <authorList>
            <person name="Schwartze V.U."/>
            <person name="Winter S."/>
            <person name="Shelest E."/>
            <person name="Marcet-Houben M."/>
            <person name="Horn F."/>
            <person name="Wehner S."/>
            <person name="Hoffmann K."/>
            <person name="Riege K."/>
            <person name="Sammeth M."/>
            <person name="Nowrousian M."/>
            <person name="Valiante V."/>
            <person name="Linde J."/>
            <person name="Jacobsen I.D."/>
            <person name="Marz M."/>
            <person name="Brakhage A.A."/>
            <person name="Gabaldon T."/>
            <person name="Bocker S."/>
            <person name="Voigt K."/>
        </authorList>
    </citation>
    <scope>NUCLEOTIDE SEQUENCE [LARGE SCALE GENOMIC DNA]</scope>
    <source>
        <strain evidence="4">FSU 9682</strain>
        <strain evidence="5">JMRC:FSU:9682</strain>
    </source>
</reference>
<evidence type="ECO:0000313" key="4">
    <source>
        <dbReference type="EMBL" id="CDH60473.1"/>
    </source>
</evidence>
<dbReference type="Proteomes" id="UP000027586">
    <property type="component" value="Unassembled WGS sequence"/>
</dbReference>
<dbReference type="EMBL" id="CBTN010000078">
    <property type="protein sequence ID" value="CDH59914.1"/>
    <property type="molecule type" value="Genomic_DNA"/>
</dbReference>
<dbReference type="Pfam" id="PF07282">
    <property type="entry name" value="Cas12f1-like_TNB"/>
    <property type="match status" value="1"/>
</dbReference>
<dbReference type="InterPro" id="IPR010095">
    <property type="entry name" value="Cas12f1-like_TNB"/>
</dbReference>
<name>A0A068SDN3_9FUNG</name>
<organism evidence="4 5">
    <name type="scientific">Lichtheimia corymbifera JMRC:FSU:9682</name>
    <dbReference type="NCBI Taxonomy" id="1263082"/>
    <lineage>
        <taxon>Eukaryota</taxon>
        <taxon>Fungi</taxon>
        <taxon>Fungi incertae sedis</taxon>
        <taxon>Mucoromycota</taxon>
        <taxon>Mucoromycotina</taxon>
        <taxon>Mucoromycetes</taxon>
        <taxon>Mucorales</taxon>
        <taxon>Lichtheimiaceae</taxon>
        <taxon>Lichtheimia</taxon>
    </lineage>
</organism>